<keyword evidence="1" id="KW-0812">Transmembrane</keyword>
<accession>A0A1M7IG60</accession>
<evidence type="ECO:0000313" key="2">
    <source>
        <dbReference type="EMBL" id="SHM39417.1"/>
    </source>
</evidence>
<feature type="transmembrane region" description="Helical" evidence="1">
    <location>
        <begin position="312"/>
        <end position="330"/>
    </location>
</feature>
<dbReference type="Proteomes" id="UP000184038">
    <property type="component" value="Unassembled WGS sequence"/>
</dbReference>
<feature type="transmembrane region" description="Helical" evidence="1">
    <location>
        <begin position="254"/>
        <end position="281"/>
    </location>
</feature>
<dbReference type="PANTHER" id="PTHR41771:SF1">
    <property type="entry name" value="MEMBRANE PROTEIN"/>
    <property type="match status" value="1"/>
</dbReference>
<protein>
    <submittedName>
        <fullName evidence="2">Uncharacterized membrane protein</fullName>
    </submittedName>
</protein>
<name>A0A1M7IG60_9FIRM</name>
<dbReference type="Pfam" id="PF07907">
    <property type="entry name" value="YibE_F"/>
    <property type="match status" value="1"/>
</dbReference>
<feature type="transmembrane region" description="Helical" evidence="1">
    <location>
        <begin position="350"/>
        <end position="372"/>
    </location>
</feature>
<sequence>MKIEIIKKNFVRKGCLAVASILFLLFLYNINQIDKESFFDNEGRNFVKAKVVEIIEDNETESGIYVGNQTVMISILSGEFKGKLLEATSSSSYLYGTHCEVGKKVIAIVSESNGTFVASVYSVDRAAMIYLIIGIFVLTIIVIGGKKGLASVISLGFTIICILFLFLPLIYRGVSPVFAAVIVTLITTCVTMYLIGGWSIKTLASSSGTVIGVIIAGVFAWLFSKMAQITGYNVSEIENLIYVGEKTSIQIGELMFSGILIAALGAVMDVAMSIASTILEINEKNQTLTRKELFQSGMNVGKDMMGTMSNTLILAFTGGSINTLVFIYAYNYQYNQIINLHSIAVEIIQGIASSMGVILTVPCVSLITCMLVKRKK</sequence>
<dbReference type="InterPro" id="IPR012507">
    <property type="entry name" value="YibE_F"/>
</dbReference>
<dbReference type="PANTHER" id="PTHR41771">
    <property type="entry name" value="MEMBRANE PROTEIN-RELATED"/>
    <property type="match status" value="1"/>
</dbReference>
<dbReference type="EMBL" id="FRCP01000009">
    <property type="protein sequence ID" value="SHM39417.1"/>
    <property type="molecule type" value="Genomic_DNA"/>
</dbReference>
<evidence type="ECO:0000313" key="3">
    <source>
        <dbReference type="Proteomes" id="UP000184038"/>
    </source>
</evidence>
<keyword evidence="3" id="KW-1185">Reference proteome</keyword>
<feature type="transmembrane region" description="Helical" evidence="1">
    <location>
        <begin position="177"/>
        <end position="196"/>
    </location>
</feature>
<feature type="transmembrane region" description="Helical" evidence="1">
    <location>
        <begin position="127"/>
        <end position="145"/>
    </location>
</feature>
<keyword evidence="1" id="KW-0472">Membrane</keyword>
<proteinExistence type="predicted"/>
<evidence type="ECO:0000256" key="1">
    <source>
        <dbReference type="SAM" id="Phobius"/>
    </source>
</evidence>
<gene>
    <name evidence="2" type="ORF">SAMN02746066_01829</name>
</gene>
<dbReference type="AlphaFoldDB" id="A0A1M7IG60"/>
<keyword evidence="1" id="KW-1133">Transmembrane helix</keyword>
<reference evidence="2 3" key="1">
    <citation type="submission" date="2016-11" db="EMBL/GenBank/DDBJ databases">
        <authorList>
            <person name="Jaros S."/>
            <person name="Januszkiewicz K."/>
            <person name="Wedrychowicz H."/>
        </authorList>
    </citation>
    <scope>NUCLEOTIDE SEQUENCE [LARGE SCALE GENOMIC DNA]</scope>
    <source>
        <strain evidence="2 3">DSM 15930</strain>
    </source>
</reference>
<feature type="transmembrane region" description="Helical" evidence="1">
    <location>
        <begin position="152"/>
        <end position="171"/>
    </location>
</feature>
<dbReference type="RefSeq" id="WP_073286369.1">
    <property type="nucleotide sequence ID" value="NZ_FRCP01000009.1"/>
</dbReference>
<dbReference type="STRING" id="1120996.SAMN02746066_01829"/>
<feature type="transmembrane region" description="Helical" evidence="1">
    <location>
        <begin position="203"/>
        <end position="223"/>
    </location>
</feature>
<organism evidence="2 3">
    <name type="scientific">Anaerosporobacter mobilis DSM 15930</name>
    <dbReference type="NCBI Taxonomy" id="1120996"/>
    <lineage>
        <taxon>Bacteria</taxon>
        <taxon>Bacillati</taxon>
        <taxon>Bacillota</taxon>
        <taxon>Clostridia</taxon>
        <taxon>Lachnospirales</taxon>
        <taxon>Lachnospiraceae</taxon>
        <taxon>Anaerosporobacter</taxon>
    </lineage>
</organism>